<evidence type="ECO:0000313" key="3">
    <source>
        <dbReference type="EMBL" id="KAK5969384.1"/>
    </source>
</evidence>
<dbReference type="GO" id="GO:0005634">
    <property type="term" value="C:nucleus"/>
    <property type="evidence" value="ECO:0007669"/>
    <property type="project" value="TreeGrafter"/>
</dbReference>
<organism evidence="3 4">
    <name type="scientific">Trichostrongylus colubriformis</name>
    <name type="common">Black scour worm</name>
    <dbReference type="NCBI Taxonomy" id="6319"/>
    <lineage>
        <taxon>Eukaryota</taxon>
        <taxon>Metazoa</taxon>
        <taxon>Ecdysozoa</taxon>
        <taxon>Nematoda</taxon>
        <taxon>Chromadorea</taxon>
        <taxon>Rhabditida</taxon>
        <taxon>Rhabditina</taxon>
        <taxon>Rhabditomorpha</taxon>
        <taxon>Strongyloidea</taxon>
        <taxon>Trichostrongylidae</taxon>
        <taxon>Trichostrongylus</taxon>
    </lineage>
</organism>
<dbReference type="EMBL" id="WIXE01020203">
    <property type="protein sequence ID" value="KAK5969384.1"/>
    <property type="molecule type" value="Genomic_DNA"/>
</dbReference>
<evidence type="ECO:0000256" key="2">
    <source>
        <dbReference type="ARBA" id="ARBA00022703"/>
    </source>
</evidence>
<sequence>MSVDVSLLYDMCLRLEENHDSADFQFCIEAIKNEDTLIKKLAIQLVFRFFDGFPDKRAAALNTLMSQLKNPDVEVQKLVIKGLPSTCSRHEDYVDQVGDVLSQLLSIRDRQELSLVRKSLNSLLVKFPKATILAMYKAVTKAESIEDKLLMLRFMDEKVIRINGELTPFMKRQIAEVYCKMLVSSTPDEIELVLRFVRESRQITEQEKQVTLKAAMDCLVDEGVNLDEENDVEDYIEFNKVVNNVVKVVLILHSVDRSYIMPKKMTNYLFSKFDKLSRIHPSDRKDIMKVLSGITYLGNYEDPEDFSNVIKLFDFLKSMLPAPISPDGNLNSGCVGDQRSEYEWDIEFSEIELVSVVVYNILQRNRSIAEELLSHSDVWKSRFQYLVNVIRVYTRCLKKKLDEQSENKETDYAKNMKLLKIANNVGLIANCFLVNIRDLHVKISPSWIVPRRRARSRLVSFNRKRRRRDS</sequence>
<protein>
    <submittedName>
        <fullName evidence="3">Apoptosis inhibitory protein 5</fullName>
    </submittedName>
</protein>
<dbReference type="AlphaFoldDB" id="A0AAN8F4X3"/>
<name>A0AAN8F4X3_TRICO</name>
<dbReference type="InterPro" id="IPR016024">
    <property type="entry name" value="ARM-type_fold"/>
</dbReference>
<dbReference type="GO" id="GO:0006915">
    <property type="term" value="P:apoptotic process"/>
    <property type="evidence" value="ECO:0007669"/>
    <property type="project" value="UniProtKB-KW"/>
</dbReference>
<dbReference type="Proteomes" id="UP001331761">
    <property type="component" value="Unassembled WGS sequence"/>
</dbReference>
<reference evidence="3 4" key="1">
    <citation type="submission" date="2019-10" db="EMBL/GenBank/DDBJ databases">
        <title>Assembly and Annotation for the nematode Trichostrongylus colubriformis.</title>
        <authorList>
            <person name="Martin J."/>
        </authorList>
    </citation>
    <scope>NUCLEOTIDE SEQUENCE [LARGE SCALE GENOMIC DNA]</scope>
    <source>
        <strain evidence="3">G859</strain>
        <tissue evidence="3">Whole worm</tissue>
    </source>
</reference>
<dbReference type="Gene3D" id="1.25.10.10">
    <property type="entry name" value="Leucine-rich Repeat Variant"/>
    <property type="match status" value="1"/>
</dbReference>
<keyword evidence="2" id="KW-0053">Apoptosis</keyword>
<dbReference type="GO" id="GO:0003723">
    <property type="term" value="F:RNA binding"/>
    <property type="evidence" value="ECO:0007669"/>
    <property type="project" value="TreeGrafter"/>
</dbReference>
<keyword evidence="4" id="KW-1185">Reference proteome</keyword>
<evidence type="ECO:0000256" key="1">
    <source>
        <dbReference type="ARBA" id="ARBA00009515"/>
    </source>
</evidence>
<accession>A0AAN8F4X3</accession>
<dbReference type="PANTHER" id="PTHR12758:SF19">
    <property type="entry name" value="APOPTOSIS INHIBITOR 5"/>
    <property type="match status" value="1"/>
</dbReference>
<comment type="caution">
    <text evidence="3">The sequence shown here is derived from an EMBL/GenBank/DDBJ whole genome shotgun (WGS) entry which is preliminary data.</text>
</comment>
<gene>
    <name evidence="3" type="ORF">GCK32_007935</name>
</gene>
<dbReference type="Pfam" id="PF05918">
    <property type="entry name" value="API5"/>
    <property type="match status" value="1"/>
</dbReference>
<dbReference type="InterPro" id="IPR008383">
    <property type="entry name" value="API5"/>
</dbReference>
<dbReference type="SUPFAM" id="SSF48371">
    <property type="entry name" value="ARM repeat"/>
    <property type="match status" value="1"/>
</dbReference>
<dbReference type="InterPro" id="IPR011989">
    <property type="entry name" value="ARM-like"/>
</dbReference>
<dbReference type="PANTHER" id="PTHR12758">
    <property type="entry name" value="APOPTOSIS INHIBITOR 5-RELATED"/>
    <property type="match status" value="1"/>
</dbReference>
<comment type="similarity">
    <text evidence="1">Belongs to the API5 family.</text>
</comment>
<proteinExistence type="inferred from homology"/>
<evidence type="ECO:0000313" key="4">
    <source>
        <dbReference type="Proteomes" id="UP001331761"/>
    </source>
</evidence>